<dbReference type="EMBL" id="FWWU01000004">
    <property type="protein sequence ID" value="SMB80452.1"/>
    <property type="molecule type" value="Genomic_DNA"/>
</dbReference>
<sequence>MGVLHVFPALKAGGGPAGYGMNLHNALLEQQQDDKVIAILYPVISVNKNSGPSKNFILLKKLPKLIQFLIILRQTIKSLKSAFSHFGFSSDQITRMKTSSTVVFHDFRLAYEYMSKHKVSGQKIIIMPHSPTDLSTEFLENWESYFGASILWSLLYKYLQRIELSVLKKSDGLLTPTQFALEAYFPKQKDWHKHTKIYELPSGARRLEPVKSREDVRASWSSEPQTLFVGFFGRRHSHKGYDIYLEVASLIYKQGYRNIKFVTAGSGPQSDLKVPPNFIDLGYAGSELADYVNAVDVVIVPNRFSYFDLIILEAMSLGKKIIMSNAGGNKSFLGEPVIVTNIDAGKIAEAIIDLIVNDTLLIDESKVRGLYNSKYSLKSFAARHIRLAKEL</sequence>
<reference evidence="1 2" key="1">
    <citation type="submission" date="2017-04" db="EMBL/GenBank/DDBJ databases">
        <authorList>
            <person name="Afonso C.L."/>
            <person name="Miller P.J."/>
            <person name="Scott M.A."/>
            <person name="Spackman E."/>
            <person name="Goraichik I."/>
            <person name="Dimitrov K.M."/>
            <person name="Suarez D.L."/>
            <person name="Swayne D.E."/>
        </authorList>
    </citation>
    <scope>NUCLEOTIDE SEQUENCE [LARGE SCALE GENOMIC DNA]</scope>
    <source>
        <strain evidence="1 2">KR-140</strain>
    </source>
</reference>
<dbReference type="STRING" id="695939.SAMN00790413_05532"/>
<keyword evidence="1" id="KW-0808">Transferase</keyword>
<keyword evidence="2" id="KW-1185">Reference proteome</keyword>
<dbReference type="RefSeq" id="WP_084045734.1">
    <property type="nucleotide sequence ID" value="NZ_FWWU01000004.1"/>
</dbReference>
<dbReference type="CDD" id="cd03801">
    <property type="entry name" value="GT4_PimA-like"/>
    <property type="match status" value="1"/>
</dbReference>
<dbReference type="Gene3D" id="3.40.50.2000">
    <property type="entry name" value="Glycogen Phosphorylase B"/>
    <property type="match status" value="1"/>
</dbReference>
<dbReference type="Proteomes" id="UP000192582">
    <property type="component" value="Unassembled WGS sequence"/>
</dbReference>
<dbReference type="AlphaFoldDB" id="A0A1W1UHE7"/>
<dbReference type="Pfam" id="PF13692">
    <property type="entry name" value="Glyco_trans_1_4"/>
    <property type="match status" value="1"/>
</dbReference>
<dbReference type="PANTHER" id="PTHR12526">
    <property type="entry name" value="GLYCOSYLTRANSFERASE"/>
    <property type="match status" value="1"/>
</dbReference>
<accession>A0A1W1UHE7</accession>
<gene>
    <name evidence="1" type="ORF">SAMN00790413_05532</name>
</gene>
<dbReference type="OrthoDB" id="9768685at2"/>
<evidence type="ECO:0000313" key="1">
    <source>
        <dbReference type="EMBL" id="SMB80452.1"/>
    </source>
</evidence>
<protein>
    <submittedName>
        <fullName evidence="1">Glycosyltransferase</fullName>
    </submittedName>
</protein>
<organism evidence="1 2">
    <name type="scientific">Deinococcus hopiensis KR-140</name>
    <dbReference type="NCBI Taxonomy" id="695939"/>
    <lineage>
        <taxon>Bacteria</taxon>
        <taxon>Thermotogati</taxon>
        <taxon>Deinococcota</taxon>
        <taxon>Deinococci</taxon>
        <taxon>Deinococcales</taxon>
        <taxon>Deinococcaceae</taxon>
        <taxon>Deinococcus</taxon>
    </lineage>
</organism>
<dbReference type="GO" id="GO:0016740">
    <property type="term" value="F:transferase activity"/>
    <property type="evidence" value="ECO:0007669"/>
    <property type="project" value="UniProtKB-KW"/>
</dbReference>
<name>A0A1W1UHE7_9DEIO</name>
<evidence type="ECO:0000313" key="2">
    <source>
        <dbReference type="Proteomes" id="UP000192582"/>
    </source>
</evidence>
<dbReference type="SUPFAM" id="SSF53756">
    <property type="entry name" value="UDP-Glycosyltransferase/glycogen phosphorylase"/>
    <property type="match status" value="1"/>
</dbReference>
<proteinExistence type="predicted"/>